<reference evidence="1 2" key="1">
    <citation type="submission" date="2022-05" db="EMBL/GenBank/DDBJ databases">
        <authorList>
            <consortium name="Genoscope - CEA"/>
            <person name="William W."/>
        </authorList>
    </citation>
    <scope>NUCLEOTIDE SEQUENCE [LARGE SCALE GENOMIC DNA]</scope>
</reference>
<dbReference type="EMBL" id="CALNXJ010000041">
    <property type="protein sequence ID" value="CAH3146023.1"/>
    <property type="molecule type" value="Genomic_DNA"/>
</dbReference>
<evidence type="ECO:0000313" key="1">
    <source>
        <dbReference type="EMBL" id="CAH3146023.1"/>
    </source>
</evidence>
<dbReference type="Proteomes" id="UP001159428">
    <property type="component" value="Unassembled WGS sequence"/>
</dbReference>
<sequence>LVLCTWISCAAAFYLPGLAPISYCVTEKSTNPACLSKIDLFVNSLNSVESVIPYEYAR</sequence>
<keyword evidence="2" id="KW-1185">Reference proteome</keyword>
<comment type="caution">
    <text evidence="1">The sequence shown here is derived from an EMBL/GenBank/DDBJ whole genome shotgun (WGS) entry which is preliminary data.</text>
</comment>
<name>A0AAU9XHF9_9CNID</name>
<feature type="non-terminal residue" evidence="1">
    <location>
        <position position="58"/>
    </location>
</feature>
<feature type="non-terminal residue" evidence="1">
    <location>
        <position position="1"/>
    </location>
</feature>
<evidence type="ECO:0000313" key="2">
    <source>
        <dbReference type="Proteomes" id="UP001159428"/>
    </source>
</evidence>
<organism evidence="1 2">
    <name type="scientific">Pocillopora meandrina</name>
    <dbReference type="NCBI Taxonomy" id="46732"/>
    <lineage>
        <taxon>Eukaryota</taxon>
        <taxon>Metazoa</taxon>
        <taxon>Cnidaria</taxon>
        <taxon>Anthozoa</taxon>
        <taxon>Hexacorallia</taxon>
        <taxon>Scleractinia</taxon>
        <taxon>Astrocoeniina</taxon>
        <taxon>Pocilloporidae</taxon>
        <taxon>Pocillopora</taxon>
    </lineage>
</organism>
<protein>
    <submittedName>
        <fullName evidence="1">Uncharacterized protein</fullName>
    </submittedName>
</protein>
<dbReference type="AlphaFoldDB" id="A0AAU9XHF9"/>
<proteinExistence type="predicted"/>
<accession>A0AAU9XHF9</accession>
<gene>
    <name evidence="1" type="ORF">PMEA_00022764</name>
</gene>